<dbReference type="EMBL" id="JXTC01000493">
    <property type="protein sequence ID" value="PON49857.1"/>
    <property type="molecule type" value="Genomic_DNA"/>
</dbReference>
<evidence type="ECO:0000313" key="2">
    <source>
        <dbReference type="Proteomes" id="UP000237000"/>
    </source>
</evidence>
<name>A0A2P5BM29_TREOI</name>
<evidence type="ECO:0000313" key="1">
    <source>
        <dbReference type="EMBL" id="PON49857.1"/>
    </source>
</evidence>
<dbReference type="InParanoid" id="A0A2P5BM29"/>
<sequence length="102" mass="11783">MKYVVDARVTPIKTINDRSVKVYMELKKNKVDKSKFPLCIDIIDEQMTMQGLFMPPIQSQRCHQQIPVREDWPTSFVAECAGDGLEEQSRLCILLLTLLVKQ</sequence>
<dbReference type="Proteomes" id="UP000237000">
    <property type="component" value="Unassembled WGS sequence"/>
</dbReference>
<comment type="caution">
    <text evidence="1">The sequence shown here is derived from an EMBL/GenBank/DDBJ whole genome shotgun (WGS) entry which is preliminary data.</text>
</comment>
<dbReference type="AlphaFoldDB" id="A0A2P5BM29"/>
<keyword evidence="2" id="KW-1185">Reference proteome</keyword>
<accession>A0A2P5BM29</accession>
<reference evidence="2" key="1">
    <citation type="submission" date="2016-06" db="EMBL/GenBank/DDBJ databases">
        <title>Parallel loss of symbiosis genes in relatives of nitrogen-fixing non-legume Parasponia.</title>
        <authorList>
            <person name="Van Velzen R."/>
            <person name="Holmer R."/>
            <person name="Bu F."/>
            <person name="Rutten L."/>
            <person name="Van Zeijl A."/>
            <person name="Liu W."/>
            <person name="Santuari L."/>
            <person name="Cao Q."/>
            <person name="Sharma T."/>
            <person name="Shen D."/>
            <person name="Roswanjaya Y."/>
            <person name="Wardhani T."/>
            <person name="Kalhor M.S."/>
            <person name="Jansen J."/>
            <person name="Van den Hoogen J."/>
            <person name="Gungor B."/>
            <person name="Hartog M."/>
            <person name="Hontelez J."/>
            <person name="Verver J."/>
            <person name="Yang W.-C."/>
            <person name="Schijlen E."/>
            <person name="Repin R."/>
            <person name="Schilthuizen M."/>
            <person name="Schranz E."/>
            <person name="Heidstra R."/>
            <person name="Miyata K."/>
            <person name="Fedorova E."/>
            <person name="Kohlen W."/>
            <person name="Bisseling T."/>
            <person name="Smit S."/>
            <person name="Geurts R."/>
        </authorList>
    </citation>
    <scope>NUCLEOTIDE SEQUENCE [LARGE SCALE GENOMIC DNA]</scope>
    <source>
        <strain evidence="2">cv. RG33-2</strain>
    </source>
</reference>
<protein>
    <submittedName>
        <fullName evidence="1">Uncharacterized protein</fullName>
    </submittedName>
</protein>
<organism evidence="1 2">
    <name type="scientific">Trema orientale</name>
    <name type="common">Charcoal tree</name>
    <name type="synonym">Celtis orientalis</name>
    <dbReference type="NCBI Taxonomy" id="63057"/>
    <lineage>
        <taxon>Eukaryota</taxon>
        <taxon>Viridiplantae</taxon>
        <taxon>Streptophyta</taxon>
        <taxon>Embryophyta</taxon>
        <taxon>Tracheophyta</taxon>
        <taxon>Spermatophyta</taxon>
        <taxon>Magnoliopsida</taxon>
        <taxon>eudicotyledons</taxon>
        <taxon>Gunneridae</taxon>
        <taxon>Pentapetalae</taxon>
        <taxon>rosids</taxon>
        <taxon>fabids</taxon>
        <taxon>Rosales</taxon>
        <taxon>Cannabaceae</taxon>
        <taxon>Trema</taxon>
    </lineage>
</organism>
<proteinExistence type="predicted"/>
<gene>
    <name evidence="1" type="ORF">TorRG33x02_315970</name>
</gene>